<sequence>MNILFSNKGACAKASVFFISLMSSCGAFSQATTQDLSPVAIDEDITSFISLLNERYAYFDKKQVDKELFNACLQKDTNKIKTRNDLSRKLNHCFEFFYDQHSEIRPRPRDYYLPMPTALTMWAELRNGKAIITSLPHTGYAHKVGFRPGMIIEKIDNKPVLEAVRQANVSGQKAAQTWVLNRLLTGTREQQISVDVNWQGRLQTLTIDTGQVVAGILKEKPLLTSKLIGEFAYIRLENSLGNNALIGAFDEAISQYKQSAGLILDLRNTPSGGNSDVARGIMSRFIAQRLPYQEHELIAVERQYGVKRRWQEFVYPRGDFTYGKPLVVLSNRWTGSMGEGLTIGLHGMNRATVIGTQMAQLLGAISGHTLPNSKLDVVIPVEKLFHVDGSARELFLPDIQIDHVKNAENADLALKAAITYLNKFASASDKFQSE</sequence>
<evidence type="ECO:0000256" key="1">
    <source>
        <dbReference type="SAM" id="SignalP"/>
    </source>
</evidence>
<dbReference type="SUPFAM" id="SSF52096">
    <property type="entry name" value="ClpP/crotonase"/>
    <property type="match status" value="1"/>
</dbReference>
<dbReference type="Gene3D" id="3.90.226.10">
    <property type="entry name" value="2-enoyl-CoA Hydratase, Chain A, domain 1"/>
    <property type="match status" value="1"/>
</dbReference>
<keyword evidence="1" id="KW-0732">Signal</keyword>
<reference evidence="3 4" key="1">
    <citation type="submission" date="2023-05" db="EMBL/GenBank/DDBJ databases">
        <title>Pseudoalteromonas ardens sp. nov., Pseudoalteromonas obscura sp. nov., and Pseudoalteromonas umbrosa sp. nov., isolated from the coral Montipora capitata.</title>
        <authorList>
            <person name="Thomas E.M."/>
            <person name="Smith E.M."/>
            <person name="Papke E."/>
            <person name="Shlafstein M.D."/>
            <person name="Oline D.K."/>
            <person name="Videau P."/>
            <person name="Saw J.H."/>
            <person name="Strangman W.K."/>
            <person name="Ushijima B."/>
        </authorList>
    </citation>
    <scope>NUCLEOTIDE SEQUENCE [LARGE SCALE GENOMIC DNA]</scope>
    <source>
        <strain evidence="3 4">P94</strain>
    </source>
</reference>
<protein>
    <submittedName>
        <fullName evidence="3">S41 family peptidase</fullName>
    </submittedName>
</protein>
<dbReference type="Proteomes" id="UP001231915">
    <property type="component" value="Unassembled WGS sequence"/>
</dbReference>
<comment type="caution">
    <text evidence="3">The sequence shown here is derived from an EMBL/GenBank/DDBJ whole genome shotgun (WGS) entry which is preliminary data.</text>
</comment>
<dbReference type="PANTHER" id="PTHR32060:SF22">
    <property type="entry name" value="CARBOXYL-TERMINAL-PROCESSING PEPTIDASE 3, CHLOROPLASTIC"/>
    <property type="match status" value="1"/>
</dbReference>
<accession>A0ABT7ENU5</accession>
<feature type="domain" description="Tail specific protease" evidence="2">
    <location>
        <begin position="209"/>
        <end position="402"/>
    </location>
</feature>
<dbReference type="Pfam" id="PF03572">
    <property type="entry name" value="Peptidase_S41"/>
    <property type="match status" value="1"/>
</dbReference>
<feature type="signal peptide" evidence="1">
    <location>
        <begin position="1"/>
        <end position="29"/>
    </location>
</feature>
<gene>
    <name evidence="3" type="ORF">QNM18_16855</name>
</gene>
<evidence type="ECO:0000313" key="4">
    <source>
        <dbReference type="Proteomes" id="UP001231915"/>
    </source>
</evidence>
<dbReference type="RefSeq" id="WP_284137886.1">
    <property type="nucleotide sequence ID" value="NZ_JASJUT010000007.1"/>
</dbReference>
<evidence type="ECO:0000313" key="3">
    <source>
        <dbReference type="EMBL" id="MDK2596722.1"/>
    </source>
</evidence>
<keyword evidence="4" id="KW-1185">Reference proteome</keyword>
<dbReference type="PANTHER" id="PTHR32060">
    <property type="entry name" value="TAIL-SPECIFIC PROTEASE"/>
    <property type="match status" value="1"/>
</dbReference>
<evidence type="ECO:0000259" key="2">
    <source>
        <dbReference type="SMART" id="SM00245"/>
    </source>
</evidence>
<feature type="chain" id="PRO_5045998517" evidence="1">
    <location>
        <begin position="30"/>
        <end position="434"/>
    </location>
</feature>
<dbReference type="InterPro" id="IPR036034">
    <property type="entry name" value="PDZ_sf"/>
</dbReference>
<organism evidence="3 4">
    <name type="scientific">Pseudoalteromonas obscura</name>
    <dbReference type="NCBI Taxonomy" id="3048491"/>
    <lineage>
        <taxon>Bacteria</taxon>
        <taxon>Pseudomonadati</taxon>
        <taxon>Pseudomonadota</taxon>
        <taxon>Gammaproteobacteria</taxon>
        <taxon>Alteromonadales</taxon>
        <taxon>Pseudoalteromonadaceae</taxon>
        <taxon>Pseudoalteromonas</taxon>
    </lineage>
</organism>
<dbReference type="CDD" id="cd06567">
    <property type="entry name" value="Peptidase_S41"/>
    <property type="match status" value="1"/>
</dbReference>
<dbReference type="InterPro" id="IPR005151">
    <property type="entry name" value="Tail-specific_protease"/>
</dbReference>
<dbReference type="InterPro" id="IPR029045">
    <property type="entry name" value="ClpP/crotonase-like_dom_sf"/>
</dbReference>
<dbReference type="EMBL" id="JASJUT010000007">
    <property type="protein sequence ID" value="MDK2596722.1"/>
    <property type="molecule type" value="Genomic_DNA"/>
</dbReference>
<dbReference type="SMART" id="SM00245">
    <property type="entry name" value="TSPc"/>
    <property type="match status" value="1"/>
</dbReference>
<dbReference type="SUPFAM" id="SSF50156">
    <property type="entry name" value="PDZ domain-like"/>
    <property type="match status" value="1"/>
</dbReference>
<proteinExistence type="predicted"/>
<name>A0ABT7ENU5_9GAMM</name>